<organism evidence="1">
    <name type="scientific">marine sediment metagenome</name>
    <dbReference type="NCBI Taxonomy" id="412755"/>
    <lineage>
        <taxon>unclassified sequences</taxon>
        <taxon>metagenomes</taxon>
        <taxon>ecological metagenomes</taxon>
    </lineage>
</organism>
<dbReference type="AlphaFoldDB" id="A0A0F9AWJ9"/>
<proteinExistence type="predicted"/>
<feature type="non-terminal residue" evidence="1">
    <location>
        <position position="122"/>
    </location>
</feature>
<evidence type="ECO:0000313" key="1">
    <source>
        <dbReference type="EMBL" id="KKL13964.1"/>
    </source>
</evidence>
<comment type="caution">
    <text evidence="1">The sequence shown here is derived from an EMBL/GenBank/DDBJ whole genome shotgun (WGS) entry which is preliminary data.</text>
</comment>
<gene>
    <name evidence="1" type="ORF">LCGC14_2520490</name>
</gene>
<name>A0A0F9AWJ9_9ZZZZ</name>
<dbReference type="EMBL" id="LAZR01040647">
    <property type="protein sequence ID" value="KKL13964.1"/>
    <property type="molecule type" value="Genomic_DNA"/>
</dbReference>
<accession>A0A0F9AWJ9</accession>
<sequence length="122" mass="13341">MRFSPETGIFQCRIADSRVLKPTRIRKIDGLWIAESYTLRVSIAQIAFKNLLILGIESHGPEGAGRHTDFATDAPIVIDHDTIQPSVPLDSFTGAGGHARCIFALLAAYRNKHALVSPMDNA</sequence>
<reference evidence="1" key="1">
    <citation type="journal article" date="2015" name="Nature">
        <title>Complex archaea that bridge the gap between prokaryotes and eukaryotes.</title>
        <authorList>
            <person name="Spang A."/>
            <person name="Saw J.H."/>
            <person name="Jorgensen S.L."/>
            <person name="Zaremba-Niedzwiedzka K."/>
            <person name="Martijn J."/>
            <person name="Lind A.E."/>
            <person name="van Eijk R."/>
            <person name="Schleper C."/>
            <person name="Guy L."/>
            <person name="Ettema T.J."/>
        </authorList>
    </citation>
    <scope>NUCLEOTIDE SEQUENCE</scope>
</reference>
<protein>
    <submittedName>
        <fullName evidence="1">Uncharacterized protein</fullName>
    </submittedName>
</protein>